<feature type="domain" description="Nucleoside phosphorylase" evidence="1">
    <location>
        <begin position="30"/>
        <end position="236"/>
    </location>
</feature>
<protein>
    <submittedName>
        <fullName evidence="2">Uridine phosphorylase</fullName>
        <ecNumber evidence="2">2.4.2.3</ecNumber>
    </submittedName>
</protein>
<dbReference type="SUPFAM" id="SSF53167">
    <property type="entry name" value="Purine and uridine phosphorylases"/>
    <property type="match status" value="1"/>
</dbReference>
<dbReference type="PANTHER" id="PTHR43691:SF13">
    <property type="entry name" value="URIDINE PHOSPHORYLASE"/>
    <property type="match status" value="1"/>
</dbReference>
<reference evidence="2 3" key="1">
    <citation type="submission" date="2023-07" db="EMBL/GenBank/DDBJ databases">
        <title>Genomic Encyclopedia of Type Strains, Phase IV (KMG-IV): sequencing the most valuable type-strain genomes for metagenomic binning, comparative biology and taxonomic classification.</title>
        <authorList>
            <person name="Goeker M."/>
        </authorList>
    </citation>
    <scope>NUCLEOTIDE SEQUENCE [LARGE SCALE GENOMIC DNA]</scope>
    <source>
        <strain evidence="2 3">DSM 27594</strain>
    </source>
</reference>
<dbReference type="GO" id="GO:0004850">
    <property type="term" value="F:uridine phosphorylase activity"/>
    <property type="evidence" value="ECO:0007669"/>
    <property type="project" value="UniProtKB-EC"/>
</dbReference>
<dbReference type="InterPro" id="IPR035994">
    <property type="entry name" value="Nucleoside_phosphorylase_sf"/>
</dbReference>
<organism evidence="2 3">
    <name type="scientific">Neobacillus ginsengisoli</name>
    <dbReference type="NCBI Taxonomy" id="904295"/>
    <lineage>
        <taxon>Bacteria</taxon>
        <taxon>Bacillati</taxon>
        <taxon>Bacillota</taxon>
        <taxon>Bacilli</taxon>
        <taxon>Bacillales</taxon>
        <taxon>Bacillaceae</taxon>
        <taxon>Neobacillus</taxon>
    </lineage>
</organism>
<dbReference type="PANTHER" id="PTHR43691">
    <property type="entry name" value="URIDINE PHOSPHORYLASE"/>
    <property type="match status" value="1"/>
</dbReference>
<keyword evidence="3" id="KW-1185">Reference proteome</keyword>
<dbReference type="CDD" id="cd17767">
    <property type="entry name" value="UP_EcUdp-like"/>
    <property type="match status" value="1"/>
</dbReference>
<gene>
    <name evidence="2" type="ORF">J2S10_002900</name>
</gene>
<evidence type="ECO:0000259" key="1">
    <source>
        <dbReference type="Pfam" id="PF01048"/>
    </source>
</evidence>
<comment type="caution">
    <text evidence="2">The sequence shown here is derived from an EMBL/GenBank/DDBJ whole genome shotgun (WGS) entry which is preliminary data.</text>
</comment>
<name>A0ABT9XVX9_9BACI</name>
<proteinExistence type="predicted"/>
<sequence length="284" mass="31149">MTEWKSNASKPVMDKGLQYHIRCKEGDIAKFVLLPGDPERVDMIGEEWDECRKVANYREHRTFSGKIGEIDITACSTGAGGGSTASAFEELAELGGETFIRVGTTAAIQDYIQPGDLIISSGAVRHDGTSPFYVDERYPASAHYEVTAALVEAAEQLQYTYHIGVSCSSASWYCGQGRKGFKGYDQSFFANKVEDLRKANVLNFEMEAATVFTLGGLYGLRTGSVCTVVANRITDEFTYGGIEKSVHVANLATQILAEWDEIKKAQGKKYWFPSLTKAGKITAK</sequence>
<dbReference type="EC" id="2.4.2.3" evidence="2"/>
<dbReference type="RefSeq" id="WP_307408899.1">
    <property type="nucleotide sequence ID" value="NZ_JAUSTW010000004.1"/>
</dbReference>
<evidence type="ECO:0000313" key="2">
    <source>
        <dbReference type="EMBL" id="MDQ0199718.1"/>
    </source>
</evidence>
<dbReference type="EMBL" id="JAUSTW010000004">
    <property type="protein sequence ID" value="MDQ0199718.1"/>
    <property type="molecule type" value="Genomic_DNA"/>
</dbReference>
<evidence type="ECO:0000313" key="3">
    <source>
        <dbReference type="Proteomes" id="UP001224122"/>
    </source>
</evidence>
<accession>A0ABT9XVX9</accession>
<dbReference type="InterPro" id="IPR000845">
    <property type="entry name" value="Nucleoside_phosphorylase_d"/>
</dbReference>
<dbReference type="Gene3D" id="3.40.50.1580">
    <property type="entry name" value="Nucleoside phosphorylase domain"/>
    <property type="match status" value="1"/>
</dbReference>
<dbReference type="Pfam" id="PF01048">
    <property type="entry name" value="PNP_UDP_1"/>
    <property type="match status" value="1"/>
</dbReference>
<dbReference type="Proteomes" id="UP001224122">
    <property type="component" value="Unassembled WGS sequence"/>
</dbReference>
<keyword evidence="2" id="KW-0328">Glycosyltransferase</keyword>
<keyword evidence="2" id="KW-0808">Transferase</keyword>